<gene>
    <name evidence="2" type="ORF">FSUBG_8081</name>
</gene>
<dbReference type="RefSeq" id="XP_036536484.1">
    <property type="nucleotide sequence ID" value="XM_036686453.1"/>
</dbReference>
<proteinExistence type="predicted"/>
<name>A0A8H5UY53_GIBSU</name>
<feature type="compositionally biased region" description="Basic and acidic residues" evidence="1">
    <location>
        <begin position="54"/>
        <end position="66"/>
    </location>
</feature>
<evidence type="ECO:0000313" key="3">
    <source>
        <dbReference type="Proteomes" id="UP000547976"/>
    </source>
</evidence>
<dbReference type="OrthoDB" id="10276032at2759"/>
<keyword evidence="3" id="KW-1185">Reference proteome</keyword>
<evidence type="ECO:0000256" key="1">
    <source>
        <dbReference type="SAM" id="MobiDB-lite"/>
    </source>
</evidence>
<dbReference type="AlphaFoldDB" id="A0A8H5UY53"/>
<dbReference type="Proteomes" id="UP000547976">
    <property type="component" value="Unassembled WGS sequence"/>
</dbReference>
<evidence type="ECO:0000313" key="2">
    <source>
        <dbReference type="EMBL" id="KAF5601715.1"/>
    </source>
</evidence>
<organism evidence="2 3">
    <name type="scientific">Gibberella subglutinans</name>
    <name type="common">Fusarium subglutinans</name>
    <dbReference type="NCBI Taxonomy" id="42677"/>
    <lineage>
        <taxon>Eukaryota</taxon>
        <taxon>Fungi</taxon>
        <taxon>Dikarya</taxon>
        <taxon>Ascomycota</taxon>
        <taxon>Pezizomycotina</taxon>
        <taxon>Sordariomycetes</taxon>
        <taxon>Hypocreomycetidae</taxon>
        <taxon>Hypocreales</taxon>
        <taxon>Nectriaceae</taxon>
        <taxon>Fusarium</taxon>
        <taxon>Fusarium fujikuroi species complex</taxon>
    </lineage>
</organism>
<dbReference type="EMBL" id="JAAOAV010000107">
    <property type="protein sequence ID" value="KAF5601715.1"/>
    <property type="molecule type" value="Genomic_DNA"/>
</dbReference>
<feature type="region of interest" description="Disordered" evidence="1">
    <location>
        <begin position="25"/>
        <end position="78"/>
    </location>
</feature>
<dbReference type="GeneID" id="59321171"/>
<accession>A0A8H5UY53</accession>
<comment type="caution">
    <text evidence="2">The sequence shown here is derived from an EMBL/GenBank/DDBJ whole genome shotgun (WGS) entry which is preliminary data.</text>
</comment>
<sequence>MMPAEAYSSSSENSADSILQAVLARKKKQNVKKAQPWKETYAPQVEDLPTTTSPHDKPWLDGKSGGEDDPNDTDAGKT</sequence>
<reference evidence="2 3" key="1">
    <citation type="submission" date="2020-05" db="EMBL/GenBank/DDBJ databases">
        <title>Identification and distribution of gene clusters putatively required for synthesis of sphingolipid metabolism inhibitors in phylogenetically diverse species of the filamentous fungus Fusarium.</title>
        <authorList>
            <person name="Kim H.-S."/>
            <person name="Busman M."/>
            <person name="Brown D.W."/>
            <person name="Divon H."/>
            <person name="Uhlig S."/>
            <person name="Proctor R.H."/>
        </authorList>
    </citation>
    <scope>NUCLEOTIDE SEQUENCE [LARGE SCALE GENOMIC DNA]</scope>
    <source>
        <strain evidence="2 3">NRRL 66333</strain>
    </source>
</reference>
<protein>
    <submittedName>
        <fullName evidence="2">Uncharacterized protein</fullName>
    </submittedName>
</protein>